<gene>
    <name evidence="2" type="ORF">KDK92_06375</name>
</gene>
<sequence length="272" mass="31324">MECKIKNVSINYEIIGEGKPIVMLHGYYLEHRMMAGCMEPVFSDKDGYKRIYLDLPGMGKSEGAEWIKSSDDMLDILISFIDKIIPNENFLLAGQSYGGYLARGIIHKMADRIDGMLLICPLIIPDHKKRRVEENVVLLKDDKLLSKLPEEDAEDLNYAFVVQSKRIYERWKNELMPGFDMADGDFLQRIQQNGYGFSFDVDKADKKVDKPVLILLGKQDICVGYKDAWNILENFPRATFSILDRAGHQLHIEQEKLFNSLINDWLVRVKEA</sequence>
<dbReference type="RefSeq" id="WP_250858356.1">
    <property type="nucleotide sequence ID" value="NZ_JAGSOJ010000001.1"/>
</dbReference>
<keyword evidence="2" id="KW-0378">Hydrolase</keyword>
<name>A0A9J6NXW3_9CLOT</name>
<evidence type="ECO:0000313" key="3">
    <source>
        <dbReference type="Proteomes" id="UP001056429"/>
    </source>
</evidence>
<dbReference type="PANTHER" id="PTHR43798:SF6">
    <property type="entry name" value="HYDROLASE, PUTATIVE (AFU_ORTHOLOGUE AFUA_4G13070)-RELATED"/>
    <property type="match status" value="1"/>
</dbReference>
<accession>A0A9J6NXW3</accession>
<dbReference type="InterPro" id="IPR022742">
    <property type="entry name" value="Hydrolase_4"/>
</dbReference>
<evidence type="ECO:0000313" key="2">
    <source>
        <dbReference type="EMBL" id="MCM1989359.1"/>
    </source>
</evidence>
<dbReference type="InterPro" id="IPR029058">
    <property type="entry name" value="AB_hydrolase_fold"/>
</dbReference>
<dbReference type="InterPro" id="IPR000073">
    <property type="entry name" value="AB_hydrolase_1"/>
</dbReference>
<dbReference type="PRINTS" id="PR00111">
    <property type="entry name" value="ABHYDROLASE"/>
</dbReference>
<evidence type="ECO:0000259" key="1">
    <source>
        <dbReference type="Pfam" id="PF12146"/>
    </source>
</evidence>
<reference evidence="2" key="2">
    <citation type="submission" date="2021-04" db="EMBL/GenBank/DDBJ databases">
        <authorList>
            <person name="Dong X."/>
        </authorList>
    </citation>
    <scope>NUCLEOTIDE SEQUENCE</scope>
    <source>
        <strain evidence="2">ZWT</strain>
    </source>
</reference>
<reference evidence="2" key="1">
    <citation type="journal article" date="2021" name="mSystems">
        <title>Bacteria and Archaea Synergistically Convert Glycine Betaine to Biogenic Methane in the Formosa Cold Seep of the South China Sea.</title>
        <authorList>
            <person name="Li L."/>
            <person name="Zhang W."/>
            <person name="Zhang S."/>
            <person name="Song L."/>
            <person name="Sun Q."/>
            <person name="Zhang H."/>
            <person name="Xiang H."/>
            <person name="Dong X."/>
        </authorList>
    </citation>
    <scope>NUCLEOTIDE SEQUENCE</scope>
    <source>
        <strain evidence="2">ZWT</strain>
    </source>
</reference>
<dbReference type="SUPFAM" id="SSF53474">
    <property type="entry name" value="alpha/beta-Hydrolases"/>
    <property type="match status" value="1"/>
</dbReference>
<comment type="caution">
    <text evidence="2">The sequence shown here is derived from an EMBL/GenBank/DDBJ whole genome shotgun (WGS) entry which is preliminary data.</text>
</comment>
<protein>
    <submittedName>
        <fullName evidence="2">Alpha/beta hydrolase</fullName>
    </submittedName>
</protein>
<feature type="domain" description="Serine aminopeptidase S33" evidence="1">
    <location>
        <begin position="22"/>
        <end position="255"/>
    </location>
</feature>
<dbReference type="Gene3D" id="3.40.50.1820">
    <property type="entry name" value="alpha/beta hydrolase"/>
    <property type="match status" value="1"/>
</dbReference>
<dbReference type="EMBL" id="JAGSOJ010000001">
    <property type="protein sequence ID" value="MCM1989359.1"/>
    <property type="molecule type" value="Genomic_DNA"/>
</dbReference>
<keyword evidence="3" id="KW-1185">Reference proteome</keyword>
<dbReference type="GO" id="GO:0016787">
    <property type="term" value="F:hydrolase activity"/>
    <property type="evidence" value="ECO:0007669"/>
    <property type="project" value="UniProtKB-KW"/>
</dbReference>
<dbReference type="PANTHER" id="PTHR43798">
    <property type="entry name" value="MONOACYLGLYCEROL LIPASE"/>
    <property type="match status" value="1"/>
</dbReference>
<organism evidence="2 3">
    <name type="scientific">Oceanirhabdus seepicola</name>
    <dbReference type="NCBI Taxonomy" id="2828781"/>
    <lineage>
        <taxon>Bacteria</taxon>
        <taxon>Bacillati</taxon>
        <taxon>Bacillota</taxon>
        <taxon>Clostridia</taxon>
        <taxon>Eubacteriales</taxon>
        <taxon>Clostridiaceae</taxon>
        <taxon>Oceanirhabdus</taxon>
    </lineage>
</organism>
<dbReference type="Proteomes" id="UP001056429">
    <property type="component" value="Unassembled WGS sequence"/>
</dbReference>
<dbReference type="InterPro" id="IPR050266">
    <property type="entry name" value="AB_hydrolase_sf"/>
</dbReference>
<dbReference type="AlphaFoldDB" id="A0A9J6NXW3"/>
<proteinExistence type="predicted"/>
<dbReference type="Pfam" id="PF12146">
    <property type="entry name" value="Hydrolase_4"/>
    <property type="match status" value="1"/>
</dbReference>